<feature type="compositionally biased region" description="Basic residues" evidence="5">
    <location>
        <begin position="297"/>
        <end position="306"/>
    </location>
</feature>
<evidence type="ECO:0000313" key="7">
    <source>
        <dbReference type="EMBL" id="OBS82630.1"/>
    </source>
</evidence>
<dbReference type="GO" id="GO:0005634">
    <property type="term" value="C:nucleus"/>
    <property type="evidence" value="ECO:0007669"/>
    <property type="project" value="TreeGrafter"/>
</dbReference>
<dbReference type="EMBL" id="LZPO01008009">
    <property type="protein sequence ID" value="OBS82630.1"/>
    <property type="molecule type" value="Genomic_DNA"/>
</dbReference>
<evidence type="ECO:0000256" key="4">
    <source>
        <dbReference type="SAM" id="Coils"/>
    </source>
</evidence>
<dbReference type="PANTHER" id="PTHR13964">
    <property type="entry name" value="RBP-RELATED"/>
    <property type="match status" value="1"/>
</dbReference>
<name>A0A1A6HXA0_NEOLE</name>
<dbReference type="InterPro" id="IPR025995">
    <property type="entry name" value="Tudor-knot"/>
</dbReference>
<comment type="caution">
    <text evidence="7">The sequence shown here is derived from an EMBL/GenBank/DDBJ whole genome shotgun (WGS) entry which is preliminary data.</text>
</comment>
<dbReference type="SUPFAM" id="SSF54160">
    <property type="entry name" value="Chromo domain-like"/>
    <property type="match status" value="1"/>
</dbReference>
<feature type="compositionally biased region" description="Basic and acidic residues" evidence="5">
    <location>
        <begin position="209"/>
        <end position="220"/>
    </location>
</feature>
<dbReference type="OrthoDB" id="10068428at2759"/>
<feature type="compositionally biased region" description="Polar residues" evidence="5">
    <location>
        <begin position="333"/>
        <end position="346"/>
    </location>
</feature>
<feature type="domain" description="ARID" evidence="6">
    <location>
        <begin position="1"/>
        <end position="72"/>
    </location>
</feature>
<feature type="region of interest" description="Disordered" evidence="5">
    <location>
        <begin position="174"/>
        <end position="239"/>
    </location>
</feature>
<evidence type="ECO:0000256" key="1">
    <source>
        <dbReference type="ARBA" id="ARBA00023015"/>
    </source>
</evidence>
<organism evidence="7 8">
    <name type="scientific">Neotoma lepida</name>
    <name type="common">Desert woodrat</name>
    <dbReference type="NCBI Taxonomy" id="56216"/>
    <lineage>
        <taxon>Eukaryota</taxon>
        <taxon>Metazoa</taxon>
        <taxon>Chordata</taxon>
        <taxon>Craniata</taxon>
        <taxon>Vertebrata</taxon>
        <taxon>Euteleostomi</taxon>
        <taxon>Mammalia</taxon>
        <taxon>Eutheria</taxon>
        <taxon>Euarchontoglires</taxon>
        <taxon>Glires</taxon>
        <taxon>Rodentia</taxon>
        <taxon>Myomorpha</taxon>
        <taxon>Muroidea</taxon>
        <taxon>Cricetidae</taxon>
        <taxon>Neotominae</taxon>
        <taxon>Neotoma</taxon>
    </lineage>
</organism>
<feature type="compositionally biased region" description="Basic and acidic residues" evidence="5">
    <location>
        <begin position="723"/>
        <end position="736"/>
    </location>
</feature>
<dbReference type="AlphaFoldDB" id="A0A1A6HXA0"/>
<feature type="region of interest" description="Disordered" evidence="5">
    <location>
        <begin position="434"/>
        <end position="463"/>
    </location>
</feature>
<sequence length="842" mass="94860">TPINKPPVLGYKDLNLFKLFRLVYHQGGCDNIDSGAVWKQIYMDLGIPILNSAASYNEYCRSANIQFRTIHHHEPKVKVETKDLEEPMEEALKVDQEMPLMDVKSEPEENTDSNSDSDRDDLELTSPRGRRKIIRDANSIKKEIEEEKIEEKLIKDDTENKDVDDDYEAAEKKENELLLGRKNTPKHKEKKLKKQEDSEKDSDEEEEKSQEREETESKCDSEDEEEEDDAEPCLTGTKVKVKYGRGKTQKIYEASIKGTEIDDGEVLYLVHYYGWNVRYDEWVKADRIIWPLDKGGPKKKQKKKVKNKEDSEKDEKRDEERQKSKRGRPPLKSTFSSNLPYSLSKTSHSEGKSDSCSSDSETEDPLEKSLINEELSTDIKEELEKNENVNDDKVDEENPKIVHLLKENDRTQMQPLETLKVEVEDGDQIVHSFGNRMEQVEEVKKQVEKSPKGKGRRSKTKDLSLEMIKISSFSQEEAGGEAHVDAHSLEFSSLESKNFSSTEDEADQYEKEKRLKRKILGQSSPEKKIRLESGAEVTAGASQERTSDGVGAEGRKGSHLEQHFETENEGMPSLTAEPNQGIQEVPSEKLDSPAEEPVHTPLKEEEDGMPLIGPETLVCHEVDLDDLDEKDKTSIEDVLVESSESNSLVSVPPALPPVAQPNFSVASPLTLSQDESRSIKSESDITIEVDSIAEESQEGLCERESANGFEASVAPGTCSIIVQERESREKGQKRPSDGNSGLMAKKQKRTPKRTSAAAKCEKNGTGQSSDSEDLPAVDSSSKCTPVKHLSLAKPQKLARSPARISPHVKDGDKEKHREKHPNSSPRTYKWSFQLSKNLPDSL</sequence>
<dbReference type="InterPro" id="IPR036431">
    <property type="entry name" value="ARID_dom_sf"/>
</dbReference>
<dbReference type="STRING" id="56216.A0A1A6HXA0"/>
<evidence type="ECO:0000256" key="3">
    <source>
        <dbReference type="ARBA" id="ARBA00023242"/>
    </source>
</evidence>
<keyword evidence="3" id="KW-0539">Nucleus</keyword>
<dbReference type="InterPro" id="IPR047473">
    <property type="entry name" value="CBD_RBP1-like"/>
</dbReference>
<dbReference type="SMART" id="SM00501">
    <property type="entry name" value="BRIGHT"/>
    <property type="match status" value="1"/>
</dbReference>
<reference evidence="7 8" key="1">
    <citation type="submission" date="2016-06" db="EMBL/GenBank/DDBJ databases">
        <title>The Draft Genome Sequence and Annotation of the Desert Woodrat Neotoma lepida.</title>
        <authorList>
            <person name="Campbell M."/>
            <person name="Oakeson K.F."/>
            <person name="Yandell M."/>
            <person name="Halpert J.R."/>
            <person name="Dearing D."/>
        </authorList>
    </citation>
    <scope>NUCLEOTIDE SEQUENCE [LARGE SCALE GENOMIC DNA]</scope>
    <source>
        <strain evidence="7">417</strain>
        <tissue evidence="7">Liver</tissue>
    </source>
</reference>
<dbReference type="Proteomes" id="UP000092124">
    <property type="component" value="Unassembled WGS sequence"/>
</dbReference>
<feature type="non-terminal residue" evidence="7">
    <location>
        <position position="1"/>
    </location>
</feature>
<protein>
    <recommendedName>
        <fullName evidence="6">ARID domain-containing protein</fullName>
    </recommendedName>
</protein>
<dbReference type="GO" id="GO:0006357">
    <property type="term" value="P:regulation of transcription by RNA polymerase II"/>
    <property type="evidence" value="ECO:0007669"/>
    <property type="project" value="TreeGrafter"/>
</dbReference>
<dbReference type="InterPro" id="IPR051232">
    <property type="entry name" value="ARID/SWI1_ChromRemod"/>
</dbReference>
<gene>
    <name evidence="7" type="ORF">A6R68_23375</name>
</gene>
<feature type="region of interest" description="Disordered" evidence="5">
    <location>
        <begin position="91"/>
        <end position="130"/>
    </location>
</feature>
<dbReference type="PANTHER" id="PTHR13964:SF26">
    <property type="entry name" value="AT-RICH INTERACTIVE DOMAIN-CONTAINING PROTEIN 4A"/>
    <property type="match status" value="1"/>
</dbReference>
<dbReference type="FunFam" id="2.30.30.140:FF:000012">
    <property type="entry name" value="AT-rich interactive domain-containing protein 4A"/>
    <property type="match status" value="1"/>
</dbReference>
<evidence type="ECO:0000256" key="5">
    <source>
        <dbReference type="SAM" id="MobiDB-lite"/>
    </source>
</evidence>
<dbReference type="InterPro" id="IPR001606">
    <property type="entry name" value="ARID_dom"/>
</dbReference>
<feature type="compositionally biased region" description="Basic and acidic residues" evidence="5">
    <location>
        <begin position="553"/>
        <end position="566"/>
    </location>
</feature>
<evidence type="ECO:0000259" key="6">
    <source>
        <dbReference type="PROSITE" id="PS51011"/>
    </source>
</evidence>
<dbReference type="Pfam" id="PF11717">
    <property type="entry name" value="Tudor-knot"/>
    <property type="match status" value="1"/>
</dbReference>
<keyword evidence="8" id="KW-1185">Reference proteome</keyword>
<evidence type="ECO:0000313" key="8">
    <source>
        <dbReference type="Proteomes" id="UP000092124"/>
    </source>
</evidence>
<dbReference type="CDD" id="cd18641">
    <property type="entry name" value="CBD_RBP1_like"/>
    <property type="match status" value="1"/>
</dbReference>
<dbReference type="PROSITE" id="PS51011">
    <property type="entry name" value="ARID"/>
    <property type="match status" value="1"/>
</dbReference>
<feature type="compositionally biased region" description="Acidic residues" evidence="5">
    <location>
        <begin position="221"/>
        <end position="231"/>
    </location>
</feature>
<dbReference type="Pfam" id="PF01388">
    <property type="entry name" value="ARID"/>
    <property type="match status" value="1"/>
</dbReference>
<feature type="coiled-coil region" evidence="4">
    <location>
        <begin position="130"/>
        <end position="161"/>
    </location>
</feature>
<dbReference type="InterPro" id="IPR016197">
    <property type="entry name" value="Chromo-like_dom_sf"/>
</dbReference>
<evidence type="ECO:0000256" key="2">
    <source>
        <dbReference type="ARBA" id="ARBA00023163"/>
    </source>
</evidence>
<feature type="non-terminal residue" evidence="7">
    <location>
        <position position="842"/>
    </location>
</feature>
<feature type="region of interest" description="Disordered" evidence="5">
    <location>
        <begin position="696"/>
        <end position="842"/>
    </location>
</feature>
<feature type="compositionally biased region" description="Basic and acidic residues" evidence="5">
    <location>
        <begin position="307"/>
        <end position="322"/>
    </location>
</feature>
<dbReference type="Gene3D" id="2.30.30.140">
    <property type="match status" value="1"/>
</dbReference>
<feature type="compositionally biased region" description="Acidic residues" evidence="5">
    <location>
        <begin position="198"/>
        <end position="208"/>
    </location>
</feature>
<accession>A0A1A6HXA0</accession>
<keyword evidence="2" id="KW-0804">Transcription</keyword>
<keyword evidence="4" id="KW-0175">Coiled coil</keyword>
<dbReference type="GO" id="GO:0000976">
    <property type="term" value="F:transcription cis-regulatory region binding"/>
    <property type="evidence" value="ECO:0007669"/>
    <property type="project" value="TreeGrafter"/>
</dbReference>
<feature type="compositionally biased region" description="Basic and acidic residues" evidence="5">
    <location>
        <begin position="438"/>
        <end position="451"/>
    </location>
</feature>
<keyword evidence="1" id="KW-0805">Transcription regulation</keyword>
<dbReference type="Gene3D" id="1.10.150.60">
    <property type="entry name" value="ARID DNA-binding domain"/>
    <property type="match status" value="1"/>
</dbReference>
<feature type="compositionally biased region" description="Basic residues" evidence="5">
    <location>
        <begin position="183"/>
        <end position="193"/>
    </location>
</feature>
<proteinExistence type="predicted"/>
<feature type="compositionally biased region" description="Basic and acidic residues" evidence="5">
    <location>
        <begin position="365"/>
        <end position="399"/>
    </location>
</feature>
<feature type="region of interest" description="Disordered" evidence="5">
    <location>
        <begin position="493"/>
        <end position="610"/>
    </location>
</feature>
<feature type="compositionally biased region" description="Basic and acidic residues" evidence="5">
    <location>
        <begin position="586"/>
        <end position="603"/>
    </location>
</feature>
<dbReference type="SUPFAM" id="SSF46774">
    <property type="entry name" value="ARID-like"/>
    <property type="match status" value="1"/>
</dbReference>
<feature type="compositionally biased region" description="Polar residues" evidence="5">
    <location>
        <begin position="822"/>
        <end position="842"/>
    </location>
</feature>
<feature type="region of interest" description="Disordered" evidence="5">
    <location>
        <begin position="292"/>
        <end position="399"/>
    </location>
</feature>